<feature type="repeat" description="ANK" evidence="7">
    <location>
        <begin position="631"/>
        <end position="663"/>
    </location>
</feature>
<evidence type="ECO:0000256" key="8">
    <source>
        <dbReference type="PROSITE-ProRule" id="PRU00192"/>
    </source>
</evidence>
<feature type="compositionally biased region" description="Polar residues" evidence="9">
    <location>
        <begin position="283"/>
        <end position="292"/>
    </location>
</feature>
<dbReference type="PROSITE" id="PS50088">
    <property type="entry name" value="ANK_REPEAT"/>
    <property type="match status" value="2"/>
</dbReference>
<dbReference type="InterPro" id="IPR001452">
    <property type="entry name" value="SH3_domain"/>
</dbReference>
<accession>A0A8C4M9D6</accession>
<organism evidence="11 12">
    <name type="scientific">Equus asinus</name>
    <name type="common">Donkey</name>
    <name type="synonym">Equus africanus asinus</name>
    <dbReference type="NCBI Taxonomy" id="9793"/>
    <lineage>
        <taxon>Eukaryota</taxon>
        <taxon>Metazoa</taxon>
        <taxon>Chordata</taxon>
        <taxon>Craniata</taxon>
        <taxon>Vertebrata</taxon>
        <taxon>Euteleostomi</taxon>
        <taxon>Mammalia</taxon>
        <taxon>Eutheria</taxon>
        <taxon>Laurasiatheria</taxon>
        <taxon>Perissodactyla</taxon>
        <taxon>Equidae</taxon>
        <taxon>Equus</taxon>
    </lineage>
</organism>
<evidence type="ECO:0000256" key="7">
    <source>
        <dbReference type="PROSITE-ProRule" id="PRU00023"/>
    </source>
</evidence>
<evidence type="ECO:0000256" key="1">
    <source>
        <dbReference type="ARBA" id="ARBA00004123"/>
    </source>
</evidence>
<keyword evidence="3" id="KW-0053">Apoptosis</keyword>
<dbReference type="Pfam" id="PF12796">
    <property type="entry name" value="Ank_2"/>
    <property type="match status" value="1"/>
</dbReference>
<dbReference type="CDD" id="cd11952">
    <property type="entry name" value="SH3_iASPP"/>
    <property type="match status" value="1"/>
</dbReference>
<reference evidence="11" key="2">
    <citation type="submission" date="2025-08" db="UniProtKB">
        <authorList>
            <consortium name="Ensembl"/>
        </authorList>
    </citation>
    <scope>IDENTIFICATION</scope>
</reference>
<dbReference type="GO" id="GO:0005634">
    <property type="term" value="C:nucleus"/>
    <property type="evidence" value="ECO:0007669"/>
    <property type="project" value="UniProtKB-SubCell"/>
</dbReference>
<feature type="repeat" description="ANK" evidence="7">
    <location>
        <begin position="664"/>
        <end position="696"/>
    </location>
</feature>
<dbReference type="PANTHER" id="PTHR24164">
    <property type="entry name" value="RELA-ASSOCIATED INHIBITOR"/>
    <property type="match status" value="1"/>
</dbReference>
<evidence type="ECO:0000313" key="11">
    <source>
        <dbReference type="Ensembl" id="ENSEASP00005020629.2"/>
    </source>
</evidence>
<feature type="region of interest" description="Disordered" evidence="9">
    <location>
        <begin position="525"/>
        <end position="590"/>
    </location>
</feature>
<dbReference type="SUPFAM" id="SSF50044">
    <property type="entry name" value="SH3-domain"/>
    <property type="match status" value="1"/>
</dbReference>
<keyword evidence="2 8" id="KW-0728">SH3 domain</keyword>
<dbReference type="InterPro" id="IPR036028">
    <property type="entry name" value="SH3-like_dom_sf"/>
</dbReference>
<dbReference type="AlphaFoldDB" id="A0A8C4M9D6"/>
<gene>
    <name evidence="11" type="primary">PPP1R13L</name>
</gene>
<dbReference type="Pfam" id="PF14604">
    <property type="entry name" value="SH3_9"/>
    <property type="match status" value="1"/>
</dbReference>
<dbReference type="SUPFAM" id="SSF48403">
    <property type="entry name" value="Ankyrin repeat"/>
    <property type="match status" value="1"/>
</dbReference>
<keyword evidence="6" id="KW-0539">Nucleus</keyword>
<evidence type="ECO:0000259" key="10">
    <source>
        <dbReference type="PROSITE" id="PS50002"/>
    </source>
</evidence>
<feature type="compositionally biased region" description="Polar residues" evidence="9">
    <location>
        <begin position="86"/>
        <end position="103"/>
    </location>
</feature>
<dbReference type="InterPro" id="IPR042722">
    <property type="entry name" value="SH3_iASPP"/>
</dbReference>
<dbReference type="PRINTS" id="PR01217">
    <property type="entry name" value="PRICHEXTENSN"/>
</dbReference>
<dbReference type="GO" id="GO:0045597">
    <property type="term" value="P:positive regulation of cell differentiation"/>
    <property type="evidence" value="ECO:0007669"/>
    <property type="project" value="TreeGrafter"/>
</dbReference>
<dbReference type="PRINTS" id="PR00452">
    <property type="entry name" value="SH3DOMAIN"/>
</dbReference>
<name>A0A8C4M9D6_EQUAS</name>
<evidence type="ECO:0000256" key="6">
    <source>
        <dbReference type="ARBA" id="ARBA00023242"/>
    </source>
</evidence>
<dbReference type="GO" id="GO:0006915">
    <property type="term" value="P:apoptotic process"/>
    <property type="evidence" value="ECO:0007669"/>
    <property type="project" value="UniProtKB-KW"/>
</dbReference>
<keyword evidence="12" id="KW-1185">Reference proteome</keyword>
<dbReference type="InterPro" id="IPR036770">
    <property type="entry name" value="Ankyrin_rpt-contain_sf"/>
</dbReference>
<keyword evidence="4" id="KW-0677">Repeat</keyword>
<evidence type="ECO:0000256" key="9">
    <source>
        <dbReference type="SAM" id="MobiDB-lite"/>
    </source>
</evidence>
<dbReference type="FunFam" id="1.25.40.20:FF:000008">
    <property type="entry name" value="Apoptosis-stimulating of p53 protein 2 isoform 1"/>
    <property type="match status" value="1"/>
</dbReference>
<dbReference type="PROSITE" id="PS50297">
    <property type="entry name" value="ANK_REP_REGION"/>
    <property type="match status" value="2"/>
</dbReference>
<reference evidence="11 12" key="1">
    <citation type="journal article" date="2020" name="Nat. Commun.">
        <title>Donkey genomes provide new insights into domestication and selection for coat color.</title>
        <authorList>
            <person name="Wang"/>
            <person name="C."/>
            <person name="Li"/>
            <person name="H."/>
            <person name="Guo"/>
            <person name="Y."/>
            <person name="Huang"/>
            <person name="J."/>
            <person name="Sun"/>
            <person name="Y."/>
            <person name="Min"/>
            <person name="J."/>
            <person name="Wang"/>
            <person name="J."/>
            <person name="Fang"/>
            <person name="X."/>
            <person name="Zhao"/>
            <person name="Z."/>
            <person name="Wang"/>
            <person name="S."/>
            <person name="Zhang"/>
            <person name="Y."/>
            <person name="Liu"/>
            <person name="Q."/>
            <person name="Jiang"/>
            <person name="Q."/>
            <person name="Wang"/>
            <person name="X."/>
            <person name="Guo"/>
            <person name="Y."/>
            <person name="Yang"/>
            <person name="C."/>
            <person name="Wang"/>
            <person name="Y."/>
            <person name="Tian"/>
            <person name="F."/>
            <person name="Zhuang"/>
            <person name="G."/>
            <person name="Fan"/>
            <person name="Y."/>
            <person name="Gao"/>
            <person name="Q."/>
            <person name="Li"/>
            <person name="Y."/>
            <person name="Ju"/>
            <person name="Z."/>
            <person name="Li"/>
            <person name="J."/>
            <person name="Li"/>
            <person name="R."/>
            <person name="Hou"/>
            <person name="M."/>
            <person name="Yang"/>
            <person name="G."/>
            <person name="Liu"/>
            <person name="G."/>
            <person name="Liu"/>
            <person name="W."/>
            <person name="Guo"/>
            <person name="J."/>
            <person name="Pan"/>
            <person name="S."/>
            <person name="Fan"/>
            <person name="G."/>
            <person name="Zhang"/>
            <person name="W."/>
            <person name="Zhang"/>
            <person name="R."/>
            <person name="Yu"/>
            <person name="J."/>
            <person name="Zhang"/>
            <person name="X."/>
            <person name="Yin"/>
            <person name="Q."/>
            <person name="Ji"/>
            <person name="C."/>
            <person name="Jin"/>
            <person name="Y."/>
            <person name="Yue"/>
            <person name="G."/>
            <person name="Liu"/>
            <person name="M."/>
            <person name="Xu"/>
            <person name="J."/>
            <person name="Liu"/>
            <person name="S."/>
            <person name="Jordana"/>
            <person name="J."/>
            <person name="Noce"/>
            <person name="A."/>
            <person name="Amills"/>
            <person name="M."/>
            <person name="Wu"/>
            <person name="D.D."/>
            <person name="Li"/>
            <person name="S."/>
            <person name="Zhou"/>
            <person name="X. and Zhong"/>
            <person name="J."/>
        </authorList>
    </citation>
    <scope>NUCLEOTIDE SEQUENCE [LARGE SCALE GENOMIC DNA]</scope>
</reference>
<dbReference type="InterPro" id="IPR002110">
    <property type="entry name" value="Ankyrin_rpt"/>
</dbReference>
<sequence length="800" mass="85960">MDSEAFQSARDLLDLNFQSLAMKHMDLKQMELDTAAAKVDELTKQLESLWSDSPAPPGSQAGAPPRLSRYSSSPVLDPFGSRGSPRKTTTDGADTSFGRSESAPTLHYSPLSPKGRPSSPRTPLYLQPDAYGTLDRAPSPRQRAFDGAGSSLGRAPSPRPGGGPLRQQAGALAAPLALGLRRAGGLRGPPAGRGGPDLGGGRGARPGPAFPLIPLHPLSPDDLTLRRRPPKAWNESDLDVAYEKKSSQTGTYERLDVFARPSSPGPQLLPWRESSLDGLGASSKDNLTSATLPRNYKVSPLANDRRSDVGSYRRSLGSAGPSGTLPRSWQPVSRIPMPPSSPQPRAAPRQRPIPLSMIFKLQNAFWEHGASRAMLPGSPIFSRAPPQPQLPPQSQPQPQPQTQSQPQPPAPAPQPSQQTWSPVSEGTPKPPAELEPEPELEGLLTPVLEAGDADEGAVTRPLSPTRLQPALPPEAQSVPELEEVARVLAEIPRPLKRRGSMEQSPAVALPPTHKKQYQQIINRLFHRHGGPGGPEPELFPITEGSEARAGPPAPAPPAPIPPPAPPQSSPPEQPQSMEMRSVLRKVGSPRKARRARLNPLVLLLDAALTGELEVVQQAVKEMNDPSQPNEEGITALHNAICGANYPIVDFLIAAGANVNSPDSHGWTPLHCAASCNDTAICTALVQHGAAIFATTISDGATAIEKCDPYREGYADCATYLADVEQSMGLMHNGVVYALWDYSAEFGDELSFREGESVTVLRRDGPEETDWWWAALHGQEGYVPRNYFGLFPRVKPQRNKV</sequence>
<dbReference type="PROSITE" id="PS50002">
    <property type="entry name" value="SH3"/>
    <property type="match status" value="1"/>
</dbReference>
<dbReference type="PANTHER" id="PTHR24164:SF4">
    <property type="entry name" value="RELA-ASSOCIATED INHIBITOR"/>
    <property type="match status" value="1"/>
</dbReference>
<feature type="compositionally biased region" description="Pro residues" evidence="9">
    <location>
        <begin position="551"/>
        <end position="573"/>
    </location>
</feature>
<dbReference type="GO" id="GO:0006357">
    <property type="term" value="P:regulation of transcription by RNA polymerase II"/>
    <property type="evidence" value="ECO:0007669"/>
    <property type="project" value="TreeGrafter"/>
</dbReference>
<dbReference type="Proteomes" id="UP000694387">
    <property type="component" value="Chromosome 26"/>
</dbReference>
<keyword evidence="5 7" id="KW-0040">ANK repeat</keyword>
<feature type="compositionally biased region" description="Gly residues" evidence="9">
    <location>
        <begin position="185"/>
        <end position="204"/>
    </location>
</feature>
<evidence type="ECO:0000256" key="4">
    <source>
        <dbReference type="ARBA" id="ARBA00022737"/>
    </source>
</evidence>
<evidence type="ECO:0000256" key="2">
    <source>
        <dbReference type="ARBA" id="ARBA00022443"/>
    </source>
</evidence>
<dbReference type="GeneTree" id="ENSGT00940000160551"/>
<dbReference type="Gene3D" id="1.25.40.20">
    <property type="entry name" value="Ankyrin repeat-containing domain"/>
    <property type="match status" value="1"/>
</dbReference>
<feature type="domain" description="SH3" evidence="10">
    <location>
        <begin position="730"/>
        <end position="792"/>
    </location>
</feature>
<feature type="compositionally biased region" description="Pro residues" evidence="9">
    <location>
        <begin position="385"/>
        <end position="399"/>
    </location>
</feature>
<evidence type="ECO:0000313" key="12">
    <source>
        <dbReference type="Proteomes" id="UP000694387"/>
    </source>
</evidence>
<evidence type="ECO:0000256" key="5">
    <source>
        <dbReference type="ARBA" id="ARBA00023043"/>
    </source>
</evidence>
<dbReference type="SMART" id="SM00326">
    <property type="entry name" value="SH3"/>
    <property type="match status" value="1"/>
</dbReference>
<protein>
    <submittedName>
        <fullName evidence="11">Protein phosphatase 1 regulatory subunit 13 like</fullName>
    </submittedName>
</protein>
<proteinExistence type="predicted"/>
<evidence type="ECO:0000256" key="3">
    <source>
        <dbReference type="ARBA" id="ARBA00022703"/>
    </source>
</evidence>
<feature type="region of interest" description="Disordered" evidence="9">
    <location>
        <begin position="47"/>
        <end position="349"/>
    </location>
</feature>
<reference evidence="11" key="3">
    <citation type="submission" date="2025-09" db="UniProtKB">
        <authorList>
            <consortium name="Ensembl"/>
        </authorList>
    </citation>
    <scope>IDENTIFICATION</scope>
</reference>
<dbReference type="InterPro" id="IPR028320">
    <property type="entry name" value="iASPP"/>
</dbReference>
<feature type="compositionally biased region" description="Low complexity" evidence="9">
    <location>
        <begin position="165"/>
        <end position="183"/>
    </location>
</feature>
<feature type="region of interest" description="Disordered" evidence="9">
    <location>
        <begin position="376"/>
        <end position="478"/>
    </location>
</feature>
<dbReference type="Ensembl" id="ENSEAST00005022400.2">
    <property type="protein sequence ID" value="ENSEASP00005020629.2"/>
    <property type="gene ID" value="ENSEASG00005014187.2"/>
</dbReference>
<comment type="subcellular location">
    <subcellularLocation>
        <location evidence="1">Nucleus</location>
    </subcellularLocation>
</comment>
<dbReference type="SMART" id="SM00248">
    <property type="entry name" value="ANK"/>
    <property type="match status" value="2"/>
</dbReference>